<keyword evidence="2" id="KW-1185">Reference proteome</keyword>
<sequence>MWKDRNFTDKIPYIVHDLGYARCVAQLKRKSDTADRDAESSEKTTGPGYTEIVNSPLQTPVSGKGGKAQKTSRLAKNSKIGPQISASNLGEYHRSPGNNLTPTGPCRYDSSLGLLTKKFINLIKHAEDGILDLNKAADTLEVQKRRIYDITNVLEGIGLIEKKLKNRIQWKGLDVSRPGEADENASSLQAEVESLTIQERRLDEQIRIMQERLRDLSEDENNQKWLFVTEDDIKSLPCFQNETLIAIKAPHGTTLEVPDPDEAVDYPQRRYRIVLRSTMGPIDVYLVSQFEEKFEEIHGAEAPPNLPSNSGFNENQTATVITEESRGKEIEVQEQDSQRICTDLSSSQDFVSGIMKIVPSEVDSDADYWLLSDAGVSITDIWRTEPGVEWNDLGTLQEDYGMPTVSTPQPQTPPSNTAEAPPAAANTGR</sequence>
<organism evidence="1 2">
    <name type="scientific">Citrus sinensis</name>
    <name type="common">Sweet orange</name>
    <name type="synonym">Citrus aurantium var. sinensis</name>
    <dbReference type="NCBI Taxonomy" id="2711"/>
    <lineage>
        <taxon>Eukaryota</taxon>
        <taxon>Viridiplantae</taxon>
        <taxon>Streptophyta</taxon>
        <taxon>Embryophyta</taxon>
        <taxon>Tracheophyta</taxon>
        <taxon>Spermatophyta</taxon>
        <taxon>Magnoliopsida</taxon>
        <taxon>eudicotyledons</taxon>
        <taxon>Gunneridae</taxon>
        <taxon>Pentapetalae</taxon>
        <taxon>rosids</taxon>
        <taxon>malvids</taxon>
        <taxon>Sapindales</taxon>
        <taxon>Rutaceae</taxon>
        <taxon>Aurantioideae</taxon>
        <taxon>Citrus</taxon>
    </lineage>
</organism>
<name>A0ACB8IRG6_CITSI</name>
<proteinExistence type="predicted"/>
<protein>
    <submittedName>
        <fullName evidence="1">Transcription factor E2FB</fullName>
    </submittedName>
</protein>
<reference evidence="2" key="1">
    <citation type="journal article" date="2023" name="Hortic. Res.">
        <title>A chromosome-level phased genome enabling allele-level studies in sweet orange: a case study on citrus Huanglongbing tolerance.</title>
        <authorList>
            <person name="Wu B."/>
            <person name="Yu Q."/>
            <person name="Deng Z."/>
            <person name="Duan Y."/>
            <person name="Luo F."/>
            <person name="Gmitter F. Jr."/>
        </authorList>
    </citation>
    <scope>NUCLEOTIDE SEQUENCE [LARGE SCALE GENOMIC DNA]</scope>
    <source>
        <strain evidence="2">cv. Valencia</strain>
    </source>
</reference>
<dbReference type="Proteomes" id="UP000829398">
    <property type="component" value="Chromosome 8"/>
</dbReference>
<accession>A0ACB8IRG6</accession>
<comment type="caution">
    <text evidence="1">The sequence shown here is derived from an EMBL/GenBank/DDBJ whole genome shotgun (WGS) entry which is preliminary data.</text>
</comment>
<evidence type="ECO:0000313" key="1">
    <source>
        <dbReference type="EMBL" id="KAH9699525.1"/>
    </source>
</evidence>
<gene>
    <name evidence="1" type="ORF">KPL71_024393</name>
</gene>
<dbReference type="EMBL" id="CM039177">
    <property type="protein sequence ID" value="KAH9699525.1"/>
    <property type="molecule type" value="Genomic_DNA"/>
</dbReference>
<evidence type="ECO:0000313" key="2">
    <source>
        <dbReference type="Proteomes" id="UP000829398"/>
    </source>
</evidence>